<evidence type="ECO:0000256" key="4">
    <source>
        <dbReference type="ARBA" id="ARBA00022448"/>
    </source>
</evidence>
<evidence type="ECO:0000256" key="3">
    <source>
        <dbReference type="ARBA" id="ARBA00011738"/>
    </source>
</evidence>
<dbReference type="InterPro" id="IPR038078">
    <property type="entry name" value="PhoU-like_sf"/>
</dbReference>
<dbReference type="InterPro" id="IPR028366">
    <property type="entry name" value="PhoU"/>
</dbReference>
<sequence length="227" mass="24864">MRELFTEEMNKISGDLDTMAAAVKAAIDGAGKALLDADIDAAQSVIDGDIKIDALEASIIDQCLEMLARQTPVATDLRVVVSTLRIASTFERMGDLARHIAEIARRAYPESAVNPAIRDCFQKMQDFDSHTADELIQILKNHNEDQAVKLIEKDSQLDDLHTKTFGIVNADSWNGTKQQTIDAVLIARFYERIGDHAVGVARRIVFIVSGFDPSKDPTPVLAGGLDE</sequence>
<dbReference type="RefSeq" id="WP_094660511.1">
    <property type="nucleotide sequence ID" value="NZ_JBKZBO010000009.1"/>
</dbReference>
<evidence type="ECO:0000313" key="10">
    <source>
        <dbReference type="Proteomes" id="UP000216725"/>
    </source>
</evidence>
<dbReference type="NCBIfam" id="TIGR02135">
    <property type="entry name" value="phoU_full"/>
    <property type="match status" value="1"/>
</dbReference>
<feature type="domain" description="PhoU" evidence="8">
    <location>
        <begin position="17"/>
        <end position="103"/>
    </location>
</feature>
<dbReference type="PANTHER" id="PTHR42930">
    <property type="entry name" value="PHOSPHATE-SPECIFIC TRANSPORT SYSTEM ACCESSORY PROTEIN PHOU"/>
    <property type="match status" value="1"/>
</dbReference>
<comment type="subunit">
    <text evidence="3 7">Homodimer.</text>
</comment>
<dbReference type="GO" id="GO:0006817">
    <property type="term" value="P:phosphate ion transport"/>
    <property type="evidence" value="ECO:0007669"/>
    <property type="project" value="UniProtKB-KW"/>
</dbReference>
<dbReference type="EMBL" id="MWWR01000005">
    <property type="protein sequence ID" value="OZG52128.1"/>
    <property type="molecule type" value="Genomic_DNA"/>
</dbReference>
<evidence type="ECO:0000313" key="9">
    <source>
        <dbReference type="EMBL" id="OZG52128.1"/>
    </source>
</evidence>
<comment type="caution">
    <text evidence="9">The sequence shown here is derived from an EMBL/GenBank/DDBJ whole genome shotgun (WGS) entry which is preliminary data.</text>
</comment>
<keyword evidence="10" id="KW-1185">Reference proteome</keyword>
<evidence type="ECO:0000256" key="6">
    <source>
        <dbReference type="ARBA" id="ARBA00022592"/>
    </source>
</evidence>
<comment type="function">
    <text evidence="7">Plays a role in the regulation of phosphate uptake.</text>
</comment>
<evidence type="ECO:0000259" key="8">
    <source>
        <dbReference type="Pfam" id="PF01895"/>
    </source>
</evidence>
<dbReference type="Gene3D" id="1.20.58.220">
    <property type="entry name" value="Phosphate transport system protein phou homolog 2, domain 2"/>
    <property type="match status" value="1"/>
</dbReference>
<organism evidence="9 10">
    <name type="scientific">Pseudoscardovia radai</name>
    <dbReference type="NCBI Taxonomy" id="987066"/>
    <lineage>
        <taxon>Bacteria</taxon>
        <taxon>Bacillati</taxon>
        <taxon>Actinomycetota</taxon>
        <taxon>Actinomycetes</taxon>
        <taxon>Bifidobacteriales</taxon>
        <taxon>Bifidobacteriaceae</taxon>
        <taxon>Pseudoscardovia</taxon>
    </lineage>
</organism>
<dbReference type="GO" id="GO:0005737">
    <property type="term" value="C:cytoplasm"/>
    <property type="evidence" value="ECO:0007669"/>
    <property type="project" value="UniProtKB-SubCell"/>
</dbReference>
<gene>
    <name evidence="9" type="ORF">PSRA_0678</name>
</gene>
<dbReference type="PANTHER" id="PTHR42930:SF3">
    <property type="entry name" value="PHOSPHATE-SPECIFIC TRANSPORT SYSTEM ACCESSORY PROTEIN PHOU"/>
    <property type="match status" value="1"/>
</dbReference>
<proteinExistence type="inferred from homology"/>
<dbReference type="Pfam" id="PF01895">
    <property type="entry name" value="PhoU"/>
    <property type="match status" value="2"/>
</dbReference>
<dbReference type="SUPFAM" id="SSF109755">
    <property type="entry name" value="PhoU-like"/>
    <property type="match status" value="1"/>
</dbReference>
<comment type="subcellular location">
    <subcellularLocation>
        <location evidence="1 7">Cytoplasm</location>
    </subcellularLocation>
</comment>
<dbReference type="Proteomes" id="UP000216725">
    <property type="component" value="Unassembled WGS sequence"/>
</dbReference>
<reference evidence="9 10" key="1">
    <citation type="journal article" date="2017" name="BMC Genomics">
        <title>Comparative genomic and phylogenomic analyses of the Bifidobacteriaceae family.</title>
        <authorList>
            <person name="Lugli G.A."/>
            <person name="Milani C."/>
            <person name="Turroni F."/>
            <person name="Duranti S."/>
            <person name="Mancabelli L."/>
            <person name="Mangifesta M."/>
            <person name="Ferrario C."/>
            <person name="Modesto M."/>
            <person name="Mattarelli P."/>
            <person name="Jiri K."/>
            <person name="van Sinderen D."/>
            <person name="Ventura M."/>
        </authorList>
    </citation>
    <scope>NUCLEOTIDE SEQUENCE [LARGE SCALE GENOMIC DNA]</scope>
    <source>
        <strain evidence="9 10">DSM 24742</strain>
    </source>
</reference>
<evidence type="ECO:0000256" key="1">
    <source>
        <dbReference type="ARBA" id="ARBA00004496"/>
    </source>
</evidence>
<dbReference type="GO" id="GO:0030643">
    <property type="term" value="P:intracellular phosphate ion homeostasis"/>
    <property type="evidence" value="ECO:0007669"/>
    <property type="project" value="InterPro"/>
</dbReference>
<dbReference type="InterPro" id="IPR026022">
    <property type="entry name" value="PhoU_dom"/>
</dbReference>
<comment type="similarity">
    <text evidence="2 7">Belongs to the PhoU family.</text>
</comment>
<evidence type="ECO:0000256" key="7">
    <source>
        <dbReference type="PIRNR" id="PIRNR003107"/>
    </source>
</evidence>
<evidence type="ECO:0000256" key="2">
    <source>
        <dbReference type="ARBA" id="ARBA00008107"/>
    </source>
</evidence>
<evidence type="ECO:0000256" key="5">
    <source>
        <dbReference type="ARBA" id="ARBA00022490"/>
    </source>
</evidence>
<dbReference type="FunFam" id="1.20.58.220:FF:000004">
    <property type="entry name" value="Phosphate-specific transport system accessory protein PhoU"/>
    <property type="match status" value="1"/>
</dbReference>
<dbReference type="PIRSF" id="PIRSF003107">
    <property type="entry name" value="PhoU"/>
    <property type="match status" value="1"/>
</dbReference>
<keyword evidence="5 7" id="KW-0963">Cytoplasm</keyword>
<dbReference type="OrthoDB" id="9814256at2"/>
<dbReference type="AlphaFoldDB" id="A0A261EZ64"/>
<dbReference type="GO" id="GO:0045936">
    <property type="term" value="P:negative regulation of phosphate metabolic process"/>
    <property type="evidence" value="ECO:0007669"/>
    <property type="project" value="InterPro"/>
</dbReference>
<name>A0A261EZ64_9BIFI</name>
<keyword evidence="4 7" id="KW-0813">Transport</keyword>
<protein>
    <recommendedName>
        <fullName evidence="7">Phosphate-specific transport system accessory protein PhoU</fullName>
    </recommendedName>
</protein>
<accession>A0A261EZ64</accession>
<feature type="domain" description="PhoU" evidence="8">
    <location>
        <begin position="122"/>
        <end position="204"/>
    </location>
</feature>
<keyword evidence="6 7" id="KW-0592">Phosphate transport</keyword>